<evidence type="ECO:0000256" key="1">
    <source>
        <dbReference type="SAM" id="Phobius"/>
    </source>
</evidence>
<dbReference type="InterPro" id="IPR051200">
    <property type="entry name" value="Host-pathogen_enzymatic-act"/>
</dbReference>
<evidence type="ECO:0000313" key="3">
    <source>
        <dbReference type="Proteomes" id="UP000199051"/>
    </source>
</evidence>
<keyword evidence="3" id="KW-1185">Reference proteome</keyword>
<protein>
    <submittedName>
        <fullName evidence="2">Sugar lactone lactonase YvrE</fullName>
    </submittedName>
</protein>
<sequence>MFWGWRHPGGGLGSGWERGRLLGMMRRMWVVVGVLVAFGVGGGVVPASGSGDRGWPEVLRLPDGFRPEGVAIGEWPVGYFGSLGDGRVQQVDLRTGVGRQLSAPVGGSAVGLKVESGRHRLFVAGGSSGEIRVVDTRDGASLARYKVAGGFLNDVVVTKDAVWVTDSFLGQLYKVPLGRDGSLPAAAVTVPLGGEWVNTPNSFNANGIASTPDGRALIVGHTSSGKLFRVDPATGVAKAVDLGGESVVGNDGLLRVGRDLYVVENGSNRIAKVGLRPDGSAGVLERRLTDYRFDVATTVAAYGDRLYAVNARFSTPPTPTTTYTAVAVPRF</sequence>
<dbReference type="AlphaFoldDB" id="A0A1H9WHS6"/>
<proteinExistence type="predicted"/>
<dbReference type="EMBL" id="FOGI01000010">
    <property type="protein sequence ID" value="SES33502.1"/>
    <property type="molecule type" value="Genomic_DNA"/>
</dbReference>
<dbReference type="STRING" id="155974.SAMN04487818_110225"/>
<dbReference type="SUPFAM" id="SSF63829">
    <property type="entry name" value="Calcium-dependent phosphotriesterase"/>
    <property type="match status" value="1"/>
</dbReference>
<organism evidence="2 3">
    <name type="scientific">Actinokineospora terrae</name>
    <dbReference type="NCBI Taxonomy" id="155974"/>
    <lineage>
        <taxon>Bacteria</taxon>
        <taxon>Bacillati</taxon>
        <taxon>Actinomycetota</taxon>
        <taxon>Actinomycetes</taxon>
        <taxon>Pseudonocardiales</taxon>
        <taxon>Pseudonocardiaceae</taxon>
        <taxon>Actinokineospora</taxon>
    </lineage>
</organism>
<evidence type="ECO:0000313" key="2">
    <source>
        <dbReference type="EMBL" id="SES33502.1"/>
    </source>
</evidence>
<keyword evidence="1" id="KW-0812">Transmembrane</keyword>
<reference evidence="3" key="1">
    <citation type="submission" date="2016-10" db="EMBL/GenBank/DDBJ databases">
        <authorList>
            <person name="Varghese N."/>
            <person name="Submissions S."/>
        </authorList>
    </citation>
    <scope>NUCLEOTIDE SEQUENCE [LARGE SCALE GENOMIC DNA]</scope>
    <source>
        <strain evidence="3">DSM 44260</strain>
    </source>
</reference>
<dbReference type="Proteomes" id="UP000199051">
    <property type="component" value="Unassembled WGS sequence"/>
</dbReference>
<dbReference type="PANTHER" id="PTHR47197:SF3">
    <property type="entry name" value="DIHYDRO-HEME D1 DEHYDROGENASE"/>
    <property type="match status" value="1"/>
</dbReference>
<accession>A0A1H9WHS6</accession>
<dbReference type="InterPro" id="IPR015943">
    <property type="entry name" value="WD40/YVTN_repeat-like_dom_sf"/>
</dbReference>
<keyword evidence="1" id="KW-0472">Membrane</keyword>
<feature type="transmembrane region" description="Helical" evidence="1">
    <location>
        <begin position="28"/>
        <end position="47"/>
    </location>
</feature>
<dbReference type="Gene3D" id="2.130.10.10">
    <property type="entry name" value="YVTN repeat-like/Quinoprotein amine dehydrogenase"/>
    <property type="match status" value="1"/>
</dbReference>
<name>A0A1H9WHS6_9PSEU</name>
<dbReference type="PANTHER" id="PTHR47197">
    <property type="entry name" value="PROTEIN NIRF"/>
    <property type="match status" value="1"/>
</dbReference>
<keyword evidence="1" id="KW-1133">Transmembrane helix</keyword>
<gene>
    <name evidence="2" type="ORF">SAMN04487818_110225</name>
</gene>